<accession>A0ABR1T0W8</accession>
<proteinExistence type="predicted"/>
<dbReference type="SUPFAM" id="SSF56801">
    <property type="entry name" value="Acetyl-CoA synthetase-like"/>
    <property type="match status" value="1"/>
</dbReference>
<gene>
    <name evidence="4" type="ORF">PG991_000003</name>
</gene>
<reference evidence="4 5" key="1">
    <citation type="submission" date="2023-01" db="EMBL/GenBank/DDBJ databases">
        <title>Analysis of 21 Apiospora genomes using comparative genomics revels a genus with tremendous synthesis potential of carbohydrate active enzymes and secondary metabolites.</title>
        <authorList>
            <person name="Sorensen T."/>
        </authorList>
    </citation>
    <scope>NUCLEOTIDE SEQUENCE [LARGE SCALE GENOMIC DNA]</scope>
    <source>
        <strain evidence="4 5">CBS 20057</strain>
    </source>
</reference>
<feature type="compositionally biased region" description="Low complexity" evidence="3">
    <location>
        <begin position="61"/>
        <end position="76"/>
    </location>
</feature>
<name>A0ABR1T0W8_9PEZI</name>
<protein>
    <recommendedName>
        <fullName evidence="6">Carrier domain-containing protein</fullName>
    </recommendedName>
</protein>
<dbReference type="Proteomes" id="UP001396898">
    <property type="component" value="Unassembled WGS sequence"/>
</dbReference>
<evidence type="ECO:0000313" key="5">
    <source>
        <dbReference type="Proteomes" id="UP001396898"/>
    </source>
</evidence>
<keyword evidence="1" id="KW-0596">Phosphopantetheine</keyword>
<keyword evidence="2" id="KW-0597">Phosphoprotein</keyword>
<dbReference type="EMBL" id="JAQQWI010000001">
    <property type="protein sequence ID" value="KAK8040215.1"/>
    <property type="molecule type" value="Genomic_DNA"/>
</dbReference>
<evidence type="ECO:0000256" key="1">
    <source>
        <dbReference type="ARBA" id="ARBA00022450"/>
    </source>
</evidence>
<organism evidence="4 5">
    <name type="scientific">Apiospora marii</name>
    <dbReference type="NCBI Taxonomy" id="335849"/>
    <lineage>
        <taxon>Eukaryota</taxon>
        <taxon>Fungi</taxon>
        <taxon>Dikarya</taxon>
        <taxon>Ascomycota</taxon>
        <taxon>Pezizomycotina</taxon>
        <taxon>Sordariomycetes</taxon>
        <taxon>Xylariomycetidae</taxon>
        <taxon>Amphisphaeriales</taxon>
        <taxon>Apiosporaceae</taxon>
        <taxon>Apiospora</taxon>
    </lineage>
</organism>
<evidence type="ECO:0000256" key="2">
    <source>
        <dbReference type="ARBA" id="ARBA00022553"/>
    </source>
</evidence>
<feature type="region of interest" description="Disordered" evidence="3">
    <location>
        <begin position="54"/>
        <end position="76"/>
    </location>
</feature>
<evidence type="ECO:0008006" key="6">
    <source>
        <dbReference type="Google" id="ProtNLM"/>
    </source>
</evidence>
<dbReference type="Pfam" id="PF23562">
    <property type="entry name" value="AMP-binding_C_3"/>
    <property type="match status" value="1"/>
</dbReference>
<evidence type="ECO:0000313" key="4">
    <source>
        <dbReference type="EMBL" id="KAK8040215.1"/>
    </source>
</evidence>
<sequence>MRSNLLAAMYIYIDLPRFSSSAPIVFGNMLPSGHLLESSSIRIFGSTLHLSSLSRGRPSHGPAARPRSSGSPSSAADHFHHALWSEVRGPTLAWLEKVKLLVPKPDRWDYLELNPFEEAKMQLVEGEEQTYEMMLHQGNPRVDAHRSLSHNFPGVKTWRTGDLFVRHPTDAGLWRFHSRVDDLIVLSSSHKIRPLAMETMIQGHPLLSGALVVGQGRPEPLLIIEPKSQTYLDTAIATDSQAFIDVIWPTVDEANRMAPAYAHIDRSMTIVARRDVPFVRAPKGTVVRKLTVQAYAADIEAAYADGEDHLGPGHPLDTKRPPALPPREIDAYLLPAFKKFLRKHVMRNLPNKDVQFEDGDDLFLKGLDSLGCLRLSKSINDGLMGSGKGTRGATPVLRLLYQYPAIDKLAPVLLGLMFHHKVPNLHDTTEESHESLERVVGEFTKDLPVPRRIDTPSERAAPRSAKLNVAILGSRGSLGPNIREPQANPCVANVYCLGEESQPGPHA</sequence>
<dbReference type="PANTHER" id="PTHR43439">
    <property type="entry name" value="PHENYLACETATE-COENZYME A LIGASE"/>
    <property type="match status" value="1"/>
</dbReference>
<comment type="caution">
    <text evidence="4">The sequence shown here is derived from an EMBL/GenBank/DDBJ whole genome shotgun (WGS) entry which is preliminary data.</text>
</comment>
<keyword evidence="5" id="KW-1185">Reference proteome</keyword>
<evidence type="ECO:0000256" key="3">
    <source>
        <dbReference type="SAM" id="MobiDB-lite"/>
    </source>
</evidence>
<dbReference type="PANTHER" id="PTHR43439:SF2">
    <property type="entry name" value="ENZYME, PUTATIVE (JCVI)-RELATED"/>
    <property type="match status" value="1"/>
</dbReference>
<dbReference type="InterPro" id="IPR051414">
    <property type="entry name" value="Adenylate-forming_Reductase"/>
</dbReference>